<evidence type="ECO:0000313" key="1">
    <source>
        <dbReference type="EMBL" id="MBD2767444.1"/>
    </source>
</evidence>
<dbReference type="AlphaFoldDB" id="A0A927BC75"/>
<proteinExistence type="predicted"/>
<dbReference type="Proteomes" id="UP000612233">
    <property type="component" value="Unassembled WGS sequence"/>
</dbReference>
<dbReference type="RefSeq" id="WP_191004261.1">
    <property type="nucleotide sequence ID" value="NZ_JACXAD010000005.1"/>
</dbReference>
<gene>
    <name evidence="1" type="ORF">IC235_06015</name>
</gene>
<protein>
    <submittedName>
        <fullName evidence="1">Uncharacterized protein</fullName>
    </submittedName>
</protein>
<comment type="caution">
    <text evidence="1">The sequence shown here is derived from an EMBL/GenBank/DDBJ whole genome shotgun (WGS) entry which is preliminary data.</text>
</comment>
<keyword evidence="2" id="KW-1185">Reference proteome</keyword>
<sequence>MMVVHKAFFTRSMPHIEKVVEKMRDTTGLMLVYDDEMSCISCLENKMNVWIIEEPIGCYKLFKTSIEFDYLLASTLYVLISFGGEYEYKNSIPSWAGKRLVDIPELLS</sequence>
<accession>A0A927BC75</accession>
<organism evidence="1 2">
    <name type="scientific">Hymenobacter montanus</name>
    <dbReference type="NCBI Taxonomy" id="2771359"/>
    <lineage>
        <taxon>Bacteria</taxon>
        <taxon>Pseudomonadati</taxon>
        <taxon>Bacteroidota</taxon>
        <taxon>Cytophagia</taxon>
        <taxon>Cytophagales</taxon>
        <taxon>Hymenobacteraceae</taxon>
        <taxon>Hymenobacter</taxon>
    </lineage>
</organism>
<name>A0A927BC75_9BACT</name>
<dbReference type="EMBL" id="JACXAD010000005">
    <property type="protein sequence ID" value="MBD2767444.1"/>
    <property type="molecule type" value="Genomic_DNA"/>
</dbReference>
<reference evidence="1" key="1">
    <citation type="submission" date="2020-09" db="EMBL/GenBank/DDBJ databases">
        <authorList>
            <person name="Kim M.K."/>
        </authorList>
    </citation>
    <scope>NUCLEOTIDE SEQUENCE</scope>
    <source>
        <strain evidence="1">BT664</strain>
    </source>
</reference>
<evidence type="ECO:0000313" key="2">
    <source>
        <dbReference type="Proteomes" id="UP000612233"/>
    </source>
</evidence>